<evidence type="ECO:0000313" key="3">
    <source>
        <dbReference type="EMBL" id="PHN07095.1"/>
    </source>
</evidence>
<dbReference type="OrthoDB" id="9809780at2"/>
<dbReference type="Gene3D" id="3.40.50.1460">
    <property type="match status" value="1"/>
</dbReference>
<sequence>MRQSVLLFLCAITLLVGSVGLSAQTSYTISRQLEWAAQPEVIQSGSARQELWKFKGGITGEQYPDVAIFLHSQQVPGPGQLDVNVVRASYADLDREAGPGDELIDSELRFFTRIDRDRNGFFAVVEFVPIVRTGDRYRKLTDVELSVSWRPNARGVSRGPEFKTSSALRDGSIYKIAVTETGIHKLTYGFLKDQLGINLDNIDPKTIQVLGQGGGMVPVSIEKERVDDLEELAIYIQGEADGRFDGGDYLLFYGEGPNSWRFDEEDRIFIRQQNVYDTKNYYFIKVGGSNGRRLATVPNESGGAYTTTTFDDYDRYEEERVNLLYQWNVTRTGAGQRWFGDYFKEARTKNYNNLFSFPNLVTSEPLRVRAAMALRASQSSRFSLTLNNQKKNSGLATNTSIGSANDYLANYANNAILEQEFLADSDELDFLLEYPHPGGAPSEGWLDYIEVNARRQLTMSGDQMDFRDINSLDYPATTYQLNGSNLNNLAIWNISDPLQPGLQEVSNANGRTSFGVNGAALHQYIAFRPEAALHTPEAIGPVANQNLHALGTDINMLIVYPAEFEASARMLADHRESFSGLKVAIASTEQVYNEFSSGRQDPTAIRDLTLMLFERSPEFDYLLLFGDGSFDARGIIEDIVGTNFIPTYQQDSFNSIQAFPADDFYGILTNETNNPLAGRLNVAVGRLPVGSADDAQIAVDKIIHYDTSPQVLGDWRNRLVFVGDDEDNNRHTVDANRIADGVQNQHPDFNVDKIFLDAYPQVSSSGGDRFPAANEALNNAIFKGTLAMTYLGHGGPKGWAQERVLDIPDIRSWRNYDNLILLVTATCSFTGYDDPAFTSAGEEAFLNPDGGAIALMTTTRPVYASANAELTDSTMVNLFQKQNGRSLTLGQAMRQAKNSDLNSSFFVNNSRKFTLIGDPAIQIPLPEYQVMTTNINGEAITTESVDTLRAFQKVNIEGIVADQNGQPLESFNGSVFTTIFDKRLNIRTLGQDAGSRIYDFGVRKNVIFKGKASVTNGKFRFTFVVPKDINFSFGPGKISYYASDPDNMLDANGAYERIIIGGTSPDGINDDQGPLVEVFMNTEDFAFGGITGEDPTLLVRLTDDNGINVVGNSIGHDLEGVLNEDTENTYVLNDFYEAAEDDYRKGIVRYPLYDLPNGRHQIRVKAWDIANNSSEGYTEFVVANSAEIALEHVLNYPNPFTDNTCFQFDHNLSGQQLEVLVQIYTVSGRLVKTLEETIISDGAIRLDNCISWDGRDEFGDRLARGVYLYRIKVRTSDLGEVKLKGESDFEKLVILK</sequence>
<feature type="domain" description="Gingipain" evidence="2">
    <location>
        <begin position="556"/>
        <end position="922"/>
    </location>
</feature>
<dbReference type="SUPFAM" id="SSF52129">
    <property type="entry name" value="Caspase-like"/>
    <property type="match status" value="1"/>
</dbReference>
<dbReference type="GO" id="GO:0008234">
    <property type="term" value="F:cysteine-type peptidase activity"/>
    <property type="evidence" value="ECO:0007669"/>
    <property type="project" value="InterPro"/>
</dbReference>
<dbReference type="InterPro" id="IPR029031">
    <property type="entry name" value="Gingipain_N_sf"/>
</dbReference>
<accession>A0A2D0NF32</accession>
<name>A0A2D0NF32_FLAN2</name>
<dbReference type="Gene3D" id="3.40.50.10390">
    <property type="entry name" value="Gingipain r, domain 1"/>
    <property type="match status" value="1"/>
</dbReference>
<protein>
    <submittedName>
        <fullName evidence="3">Oxidoreductase</fullName>
    </submittedName>
</protein>
<dbReference type="NCBIfam" id="NF033707">
    <property type="entry name" value="T9SS_sortase"/>
    <property type="match status" value="1"/>
</dbReference>
<dbReference type="EMBL" id="PDUD01000011">
    <property type="protein sequence ID" value="PHN07095.1"/>
    <property type="molecule type" value="Genomic_DNA"/>
</dbReference>
<comment type="caution">
    <text evidence="3">The sequence shown here is derived from an EMBL/GenBank/DDBJ whole genome shotgun (WGS) entry which is preliminary data.</text>
</comment>
<evidence type="ECO:0000256" key="1">
    <source>
        <dbReference type="ARBA" id="ARBA00022729"/>
    </source>
</evidence>
<dbReference type="RefSeq" id="WP_099149430.1">
    <property type="nucleotide sequence ID" value="NZ_PDUD01000011.1"/>
</dbReference>
<keyword evidence="1" id="KW-0732">Signal</keyword>
<evidence type="ECO:0000313" key="4">
    <source>
        <dbReference type="Proteomes" id="UP000223913"/>
    </source>
</evidence>
<gene>
    <name evidence="3" type="ORF">CRP01_07640</name>
</gene>
<dbReference type="Pfam" id="PF01364">
    <property type="entry name" value="Peptidase_C25"/>
    <property type="match status" value="1"/>
</dbReference>
<evidence type="ECO:0000259" key="2">
    <source>
        <dbReference type="Pfam" id="PF01364"/>
    </source>
</evidence>
<keyword evidence="4" id="KW-1185">Reference proteome</keyword>
<dbReference type="InterPro" id="IPR029030">
    <property type="entry name" value="Caspase-like_dom_sf"/>
</dbReference>
<dbReference type="GO" id="GO:0006508">
    <property type="term" value="P:proteolysis"/>
    <property type="evidence" value="ECO:0007669"/>
    <property type="project" value="InterPro"/>
</dbReference>
<proteinExistence type="predicted"/>
<dbReference type="InterPro" id="IPR001769">
    <property type="entry name" value="Gingipain"/>
</dbReference>
<organism evidence="3 4">
    <name type="scientific">Flavilitoribacter nigricans (strain ATCC 23147 / DSM 23189 / NBRC 102662 / NCIMB 1420 / SS-2)</name>
    <name type="common">Lewinella nigricans</name>
    <dbReference type="NCBI Taxonomy" id="1122177"/>
    <lineage>
        <taxon>Bacteria</taxon>
        <taxon>Pseudomonadati</taxon>
        <taxon>Bacteroidota</taxon>
        <taxon>Saprospiria</taxon>
        <taxon>Saprospirales</taxon>
        <taxon>Lewinellaceae</taxon>
        <taxon>Flavilitoribacter</taxon>
    </lineage>
</organism>
<dbReference type="Gene3D" id="2.60.40.4070">
    <property type="match status" value="1"/>
</dbReference>
<reference evidence="3 4" key="1">
    <citation type="submission" date="2017-10" db="EMBL/GenBank/DDBJ databases">
        <title>The draft genome sequence of Lewinella nigricans NBRC 102662.</title>
        <authorList>
            <person name="Wang K."/>
        </authorList>
    </citation>
    <scope>NUCLEOTIDE SEQUENCE [LARGE SCALE GENOMIC DNA]</scope>
    <source>
        <strain evidence="3 4">NBRC 102662</strain>
    </source>
</reference>
<dbReference type="CDD" id="cd02258">
    <property type="entry name" value="Peptidase_C25_N"/>
    <property type="match status" value="1"/>
</dbReference>
<dbReference type="Proteomes" id="UP000223913">
    <property type="component" value="Unassembled WGS sequence"/>
</dbReference>